<dbReference type="eggNOG" id="COG3393">
    <property type="taxonomic scope" value="Bacteria"/>
</dbReference>
<comment type="caution">
    <text evidence="4">The sequence shown here is derived from an EMBL/GenBank/DDBJ whole genome shotgun (WGS) entry which is preliminary data.</text>
</comment>
<dbReference type="STRING" id="1280953.HOC_11658"/>
<dbReference type="PANTHER" id="PTHR43420:SF3">
    <property type="entry name" value="N-ACETYLTRANSFERASE DOMAIN-CONTAINING PROTEIN"/>
    <property type="match status" value="1"/>
</dbReference>
<accession>A0A059G5U2</accession>
<keyword evidence="1 4" id="KW-0808">Transferase</keyword>
<dbReference type="PANTHER" id="PTHR43420">
    <property type="entry name" value="ACETYLTRANSFERASE"/>
    <property type="match status" value="1"/>
</dbReference>
<evidence type="ECO:0000313" key="4">
    <source>
        <dbReference type="EMBL" id="KDA02217.1"/>
    </source>
</evidence>
<dbReference type="OrthoDB" id="9797456at2"/>
<dbReference type="PROSITE" id="PS51186">
    <property type="entry name" value="GNAT"/>
    <property type="match status" value="1"/>
</dbReference>
<evidence type="ECO:0000259" key="3">
    <source>
        <dbReference type="PROSITE" id="PS51186"/>
    </source>
</evidence>
<dbReference type="SUPFAM" id="SSF55729">
    <property type="entry name" value="Acyl-CoA N-acyltransferases (Nat)"/>
    <property type="match status" value="1"/>
</dbReference>
<organism evidence="4 5">
    <name type="scientific">Hyphomonas oceanitis SCH89</name>
    <dbReference type="NCBI Taxonomy" id="1280953"/>
    <lineage>
        <taxon>Bacteria</taxon>
        <taxon>Pseudomonadati</taxon>
        <taxon>Pseudomonadota</taxon>
        <taxon>Alphaproteobacteria</taxon>
        <taxon>Hyphomonadales</taxon>
        <taxon>Hyphomonadaceae</taxon>
        <taxon>Hyphomonas</taxon>
    </lineage>
</organism>
<dbReference type="InterPro" id="IPR013653">
    <property type="entry name" value="GCN5-like_dom"/>
</dbReference>
<evidence type="ECO:0000256" key="1">
    <source>
        <dbReference type="ARBA" id="ARBA00022679"/>
    </source>
</evidence>
<dbReference type="RefSeq" id="WP_035538709.1">
    <property type="nucleotide sequence ID" value="NZ_ARYL01000016.1"/>
</dbReference>
<dbReference type="CDD" id="cd04301">
    <property type="entry name" value="NAT_SF"/>
    <property type="match status" value="1"/>
</dbReference>
<dbReference type="InterPro" id="IPR016181">
    <property type="entry name" value="Acyl_CoA_acyltransferase"/>
</dbReference>
<keyword evidence="2" id="KW-0012">Acyltransferase</keyword>
<sequence length="231" mass="25274">MTQPHPLDRPIWSALASRQAHFDTQGKLARKFPSEVSPFIAARDTSEEAWADLVRQIPAEYDVSILEPSMPAAPVTVNAIERPLLQMIMTGQPPASSSHVELVTLGDDDAAEMLALATLTKPGPFRTRTHTMGRFLGIRDGARLVAMGGERLATDGFTEITALCTHPDYRGKAYGKTLLAALANRILSDGLTPFLHTYPTNDVAIAMYTRMGFEPRAQLVHAVWERKPVAA</sequence>
<dbReference type="Gene3D" id="3.40.630.30">
    <property type="match status" value="1"/>
</dbReference>
<name>A0A059G5U2_9PROT</name>
<feature type="domain" description="N-acetyltransferase" evidence="3">
    <location>
        <begin position="100"/>
        <end position="230"/>
    </location>
</feature>
<dbReference type="InterPro" id="IPR000182">
    <property type="entry name" value="GNAT_dom"/>
</dbReference>
<dbReference type="PATRIC" id="fig|1280953.3.peg.2352"/>
<reference evidence="4 5" key="1">
    <citation type="journal article" date="2014" name="Antonie Van Leeuwenhoek">
        <title>Hyphomonas beringensis sp. nov. and Hyphomonas chukchiensis sp. nov., isolated from surface seawater of the Bering Sea and Chukchi Sea.</title>
        <authorList>
            <person name="Li C."/>
            <person name="Lai Q."/>
            <person name="Li G."/>
            <person name="Dong C."/>
            <person name="Wang J."/>
            <person name="Liao Y."/>
            <person name="Shao Z."/>
        </authorList>
    </citation>
    <scope>NUCLEOTIDE SEQUENCE [LARGE SCALE GENOMIC DNA]</scope>
    <source>
        <strain evidence="4 5">SCH89</strain>
    </source>
</reference>
<dbReference type="GO" id="GO:0016747">
    <property type="term" value="F:acyltransferase activity, transferring groups other than amino-acyl groups"/>
    <property type="evidence" value="ECO:0007669"/>
    <property type="project" value="InterPro"/>
</dbReference>
<dbReference type="Pfam" id="PF08445">
    <property type="entry name" value="FR47"/>
    <property type="match status" value="1"/>
</dbReference>
<dbReference type="EMBL" id="ARYL01000016">
    <property type="protein sequence ID" value="KDA02217.1"/>
    <property type="molecule type" value="Genomic_DNA"/>
</dbReference>
<keyword evidence="5" id="KW-1185">Reference proteome</keyword>
<evidence type="ECO:0000256" key="2">
    <source>
        <dbReference type="ARBA" id="ARBA00023315"/>
    </source>
</evidence>
<proteinExistence type="predicted"/>
<evidence type="ECO:0000313" key="5">
    <source>
        <dbReference type="Proteomes" id="UP000024942"/>
    </source>
</evidence>
<gene>
    <name evidence="4" type="ORF">HOC_11658</name>
</gene>
<protein>
    <submittedName>
        <fullName evidence="4">N-acetyltransferase GCN5</fullName>
    </submittedName>
</protein>
<dbReference type="Proteomes" id="UP000024942">
    <property type="component" value="Unassembled WGS sequence"/>
</dbReference>
<dbReference type="AlphaFoldDB" id="A0A059G5U2"/>
<dbReference type="InterPro" id="IPR050680">
    <property type="entry name" value="YpeA/RimI_acetyltransf"/>
</dbReference>